<keyword evidence="3 6" id="KW-1133">Transmembrane helix</keyword>
<keyword evidence="4 6" id="KW-0472">Membrane</keyword>
<feature type="transmembrane region" description="Helical" evidence="6">
    <location>
        <begin position="186"/>
        <end position="209"/>
    </location>
</feature>
<evidence type="ECO:0000256" key="7">
    <source>
        <dbReference type="SAM" id="SignalP"/>
    </source>
</evidence>
<comment type="subcellular location">
    <subcellularLocation>
        <location evidence="1">Membrane</location>
        <topology evidence="1">Multi-pass membrane protein</topology>
    </subcellularLocation>
</comment>
<feature type="region of interest" description="Disordered" evidence="5">
    <location>
        <begin position="216"/>
        <end position="303"/>
    </location>
</feature>
<evidence type="ECO:0000256" key="6">
    <source>
        <dbReference type="SAM" id="Phobius"/>
    </source>
</evidence>
<dbReference type="SUPFAM" id="SSF103473">
    <property type="entry name" value="MFS general substrate transporter"/>
    <property type="match status" value="1"/>
</dbReference>
<dbReference type="InterPro" id="IPR036259">
    <property type="entry name" value="MFS_trans_sf"/>
</dbReference>
<keyword evidence="9" id="KW-1185">Reference proteome</keyword>
<feature type="signal peptide" evidence="7">
    <location>
        <begin position="1"/>
        <end position="18"/>
    </location>
</feature>
<dbReference type="InterPro" id="IPR050382">
    <property type="entry name" value="MFS_Na/Anion_cotransporter"/>
</dbReference>
<evidence type="ECO:0000313" key="8">
    <source>
        <dbReference type="EMBL" id="KAH3788222.1"/>
    </source>
</evidence>
<dbReference type="Proteomes" id="UP000828390">
    <property type="component" value="Unassembled WGS sequence"/>
</dbReference>
<evidence type="ECO:0000313" key="9">
    <source>
        <dbReference type="Proteomes" id="UP000828390"/>
    </source>
</evidence>
<comment type="caution">
    <text evidence="8">The sequence shown here is derived from an EMBL/GenBank/DDBJ whole genome shotgun (WGS) entry which is preliminary data.</text>
</comment>
<keyword evidence="7" id="KW-0732">Signal</keyword>
<gene>
    <name evidence="8" type="ORF">DPMN_166357</name>
</gene>
<dbReference type="PANTHER" id="PTHR11662:SF399">
    <property type="entry name" value="FI19708P1-RELATED"/>
    <property type="match status" value="1"/>
</dbReference>
<keyword evidence="2 6" id="KW-0812">Transmembrane</keyword>
<evidence type="ECO:0000256" key="5">
    <source>
        <dbReference type="SAM" id="MobiDB-lite"/>
    </source>
</evidence>
<sequence length="400" mass="44307">MWWLLWAFLAYEKPSNHAHISDVEFEFMTHAQGDDVNDYEKVNIPLKSILTSLPVAAMCLCQIAILWIRTLLLTNWPLYLSTVWGNIAEVGALASLPYASNIVMSVVSGILADFFLNQKYLTTTIVRKISIGVGFGLVCVGFLVLTTLSASLAVFIVLSMSIGAFGLAGSGLSVNPYNLSTRYASVLAAVTWTCGSIGAILAPIATGYLTVKQTNKQTDTQTGRQTNKQTNTQTGRQTNKQTDTPTGRQMNKQTDTQTGRQTNKQTDTRTGRQTNKQTDTQIGRQTNKQTDSQTGRQTNKQTDTQTNRLTFILITVSPFRDHAGWAHMFYLTAGIILLATIFYLIFGSGKHSAIMVNQSDAILPSVSKEKRMINIMMSQMMMMIVAKWRELSNLCQGKER</sequence>
<feature type="chain" id="PRO_5038715676" evidence="7">
    <location>
        <begin position="19"/>
        <end position="400"/>
    </location>
</feature>
<dbReference type="EMBL" id="JAIWYP010000008">
    <property type="protein sequence ID" value="KAH3788222.1"/>
    <property type="molecule type" value="Genomic_DNA"/>
</dbReference>
<protein>
    <submittedName>
        <fullName evidence="8">Uncharacterized protein</fullName>
    </submittedName>
</protein>
<dbReference type="GO" id="GO:0016020">
    <property type="term" value="C:membrane"/>
    <property type="evidence" value="ECO:0007669"/>
    <property type="project" value="UniProtKB-SubCell"/>
</dbReference>
<dbReference type="Gene3D" id="1.20.1250.20">
    <property type="entry name" value="MFS general substrate transporter like domains"/>
    <property type="match status" value="1"/>
</dbReference>
<reference evidence="8" key="2">
    <citation type="submission" date="2020-11" db="EMBL/GenBank/DDBJ databases">
        <authorList>
            <person name="McCartney M.A."/>
            <person name="Auch B."/>
            <person name="Kono T."/>
            <person name="Mallez S."/>
            <person name="Becker A."/>
            <person name="Gohl D.M."/>
            <person name="Silverstein K.A.T."/>
            <person name="Koren S."/>
            <person name="Bechman K.B."/>
            <person name="Herman A."/>
            <person name="Abrahante J.E."/>
            <person name="Garbe J."/>
        </authorList>
    </citation>
    <scope>NUCLEOTIDE SEQUENCE</scope>
    <source>
        <strain evidence="8">Duluth1</strain>
        <tissue evidence="8">Whole animal</tissue>
    </source>
</reference>
<reference evidence="8" key="1">
    <citation type="journal article" date="2019" name="bioRxiv">
        <title>The Genome of the Zebra Mussel, Dreissena polymorpha: A Resource for Invasive Species Research.</title>
        <authorList>
            <person name="McCartney M.A."/>
            <person name="Auch B."/>
            <person name="Kono T."/>
            <person name="Mallez S."/>
            <person name="Zhang Y."/>
            <person name="Obille A."/>
            <person name="Becker A."/>
            <person name="Abrahante J.E."/>
            <person name="Garbe J."/>
            <person name="Badalamenti J.P."/>
            <person name="Herman A."/>
            <person name="Mangelson H."/>
            <person name="Liachko I."/>
            <person name="Sullivan S."/>
            <person name="Sone E.D."/>
            <person name="Koren S."/>
            <person name="Silverstein K.A.T."/>
            <person name="Beckman K.B."/>
            <person name="Gohl D.M."/>
        </authorList>
    </citation>
    <scope>NUCLEOTIDE SEQUENCE</scope>
    <source>
        <strain evidence="8">Duluth1</strain>
        <tissue evidence="8">Whole animal</tissue>
    </source>
</reference>
<accession>A0A9D4F2E0</accession>
<evidence type="ECO:0000256" key="3">
    <source>
        <dbReference type="ARBA" id="ARBA00022989"/>
    </source>
</evidence>
<feature type="transmembrane region" description="Helical" evidence="6">
    <location>
        <begin position="128"/>
        <end position="146"/>
    </location>
</feature>
<evidence type="ECO:0000256" key="4">
    <source>
        <dbReference type="ARBA" id="ARBA00023136"/>
    </source>
</evidence>
<dbReference type="PANTHER" id="PTHR11662">
    <property type="entry name" value="SOLUTE CARRIER FAMILY 17"/>
    <property type="match status" value="1"/>
</dbReference>
<feature type="transmembrane region" description="Helical" evidence="6">
    <location>
        <begin position="152"/>
        <end position="174"/>
    </location>
</feature>
<dbReference type="AlphaFoldDB" id="A0A9D4F2E0"/>
<feature type="compositionally biased region" description="Polar residues" evidence="5">
    <location>
        <begin position="216"/>
        <end position="265"/>
    </location>
</feature>
<feature type="transmembrane region" description="Helical" evidence="6">
    <location>
        <begin position="92"/>
        <end position="116"/>
    </location>
</feature>
<feature type="transmembrane region" description="Helical" evidence="6">
    <location>
        <begin position="49"/>
        <end position="72"/>
    </location>
</feature>
<organism evidence="8 9">
    <name type="scientific">Dreissena polymorpha</name>
    <name type="common">Zebra mussel</name>
    <name type="synonym">Mytilus polymorpha</name>
    <dbReference type="NCBI Taxonomy" id="45954"/>
    <lineage>
        <taxon>Eukaryota</taxon>
        <taxon>Metazoa</taxon>
        <taxon>Spiralia</taxon>
        <taxon>Lophotrochozoa</taxon>
        <taxon>Mollusca</taxon>
        <taxon>Bivalvia</taxon>
        <taxon>Autobranchia</taxon>
        <taxon>Heteroconchia</taxon>
        <taxon>Euheterodonta</taxon>
        <taxon>Imparidentia</taxon>
        <taxon>Neoheterodontei</taxon>
        <taxon>Myida</taxon>
        <taxon>Dreissenoidea</taxon>
        <taxon>Dreissenidae</taxon>
        <taxon>Dreissena</taxon>
    </lineage>
</organism>
<feature type="transmembrane region" description="Helical" evidence="6">
    <location>
        <begin position="325"/>
        <end position="346"/>
    </location>
</feature>
<evidence type="ECO:0000256" key="2">
    <source>
        <dbReference type="ARBA" id="ARBA00022692"/>
    </source>
</evidence>
<name>A0A9D4F2E0_DREPO</name>
<feature type="compositionally biased region" description="Polar residues" evidence="5">
    <location>
        <begin position="271"/>
        <end position="303"/>
    </location>
</feature>
<proteinExistence type="predicted"/>
<evidence type="ECO:0000256" key="1">
    <source>
        <dbReference type="ARBA" id="ARBA00004141"/>
    </source>
</evidence>